<dbReference type="InterPro" id="IPR003593">
    <property type="entry name" value="AAA+_ATPase"/>
</dbReference>
<evidence type="ECO:0000313" key="7">
    <source>
        <dbReference type="Proteomes" id="UP000766336"/>
    </source>
</evidence>
<organism evidence="6 7">
    <name type="scientific">Roseococcus pinisoli</name>
    <dbReference type="NCBI Taxonomy" id="2835040"/>
    <lineage>
        <taxon>Bacteria</taxon>
        <taxon>Pseudomonadati</taxon>
        <taxon>Pseudomonadota</taxon>
        <taxon>Alphaproteobacteria</taxon>
        <taxon>Acetobacterales</taxon>
        <taxon>Roseomonadaceae</taxon>
        <taxon>Roseococcus</taxon>
    </lineage>
</organism>
<dbReference type="PROSITE" id="PS50893">
    <property type="entry name" value="ABC_TRANSPORTER_2"/>
    <property type="match status" value="1"/>
</dbReference>
<dbReference type="CDD" id="cd03220">
    <property type="entry name" value="ABC_KpsT_Wzt"/>
    <property type="match status" value="1"/>
</dbReference>
<gene>
    <name evidence="6" type="ORF">KHU32_22525</name>
</gene>
<dbReference type="Gene3D" id="3.40.50.300">
    <property type="entry name" value="P-loop containing nucleotide triphosphate hydrolases"/>
    <property type="match status" value="1"/>
</dbReference>
<sequence length="253" mass="27071">MARIEAQGLSIDYPLYHHNGRSLKKRLLGNGPGRLKADSGSTVAVAALRSLDFVIERGERVALIGPNGAGKSTLLRALAGIYEPAGGRLTLQGTIASLIDPNAGVNALLTGRENIALHCLYRGLKGEEAERFTEYAVSFADLGEFIDLPIRGYSAGMNIRLGFALATAKAPAILLMDEWLAAGDQNFMKKADQRLGELVGQAEILVIATHSMDIVNKWCTRAIHMEGGRIVDDVPLTRPAPEADEVETAPSVA</sequence>
<keyword evidence="4 6" id="KW-0067">ATP-binding</keyword>
<name>A0ABS5QJN6_9PROT</name>
<comment type="caution">
    <text evidence="6">The sequence shown here is derived from an EMBL/GenBank/DDBJ whole genome shotgun (WGS) entry which is preliminary data.</text>
</comment>
<comment type="similarity">
    <text evidence="1">Belongs to the ABC transporter superfamily.</text>
</comment>
<evidence type="ECO:0000256" key="3">
    <source>
        <dbReference type="ARBA" id="ARBA00022741"/>
    </source>
</evidence>
<dbReference type="InterPro" id="IPR027417">
    <property type="entry name" value="P-loop_NTPase"/>
</dbReference>
<dbReference type="SMART" id="SM00382">
    <property type="entry name" value="AAA"/>
    <property type="match status" value="1"/>
</dbReference>
<dbReference type="GO" id="GO:0005524">
    <property type="term" value="F:ATP binding"/>
    <property type="evidence" value="ECO:0007669"/>
    <property type="project" value="UniProtKB-KW"/>
</dbReference>
<dbReference type="Pfam" id="PF00005">
    <property type="entry name" value="ABC_tran"/>
    <property type="match status" value="1"/>
</dbReference>
<dbReference type="PANTHER" id="PTHR46743">
    <property type="entry name" value="TEICHOIC ACIDS EXPORT ATP-BINDING PROTEIN TAGH"/>
    <property type="match status" value="1"/>
</dbReference>
<dbReference type="SUPFAM" id="SSF52540">
    <property type="entry name" value="P-loop containing nucleoside triphosphate hydrolases"/>
    <property type="match status" value="1"/>
</dbReference>
<evidence type="ECO:0000259" key="5">
    <source>
        <dbReference type="PROSITE" id="PS50893"/>
    </source>
</evidence>
<evidence type="ECO:0000256" key="4">
    <source>
        <dbReference type="ARBA" id="ARBA00022840"/>
    </source>
</evidence>
<evidence type="ECO:0000256" key="2">
    <source>
        <dbReference type="ARBA" id="ARBA00022448"/>
    </source>
</evidence>
<protein>
    <submittedName>
        <fullName evidence="6">ABC transporter ATP-binding protein</fullName>
    </submittedName>
</protein>
<evidence type="ECO:0000256" key="1">
    <source>
        <dbReference type="ARBA" id="ARBA00005417"/>
    </source>
</evidence>
<dbReference type="InterPro" id="IPR050683">
    <property type="entry name" value="Bact_Polysacc_Export_ATP-bd"/>
</dbReference>
<dbReference type="PANTHER" id="PTHR46743:SF2">
    <property type="entry name" value="TEICHOIC ACIDS EXPORT ATP-BINDING PROTEIN TAGH"/>
    <property type="match status" value="1"/>
</dbReference>
<dbReference type="InterPro" id="IPR003439">
    <property type="entry name" value="ABC_transporter-like_ATP-bd"/>
</dbReference>
<feature type="domain" description="ABC transporter" evidence="5">
    <location>
        <begin position="33"/>
        <end position="252"/>
    </location>
</feature>
<dbReference type="EMBL" id="JAHCDA010000006">
    <property type="protein sequence ID" value="MBS7813733.1"/>
    <property type="molecule type" value="Genomic_DNA"/>
</dbReference>
<dbReference type="RefSeq" id="WP_213672437.1">
    <property type="nucleotide sequence ID" value="NZ_JAHCDA010000006.1"/>
</dbReference>
<dbReference type="InterPro" id="IPR015860">
    <property type="entry name" value="ABC_transpr_TagH-like"/>
</dbReference>
<keyword evidence="2" id="KW-0813">Transport</keyword>
<evidence type="ECO:0000313" key="6">
    <source>
        <dbReference type="EMBL" id="MBS7813733.1"/>
    </source>
</evidence>
<reference evidence="6 7" key="1">
    <citation type="submission" date="2021-05" db="EMBL/GenBank/DDBJ databases">
        <title>Roseococcus sp. XZZS9, whole genome shotgun sequencing project.</title>
        <authorList>
            <person name="Zhao G."/>
            <person name="Shen L."/>
        </authorList>
    </citation>
    <scope>NUCLEOTIDE SEQUENCE [LARGE SCALE GENOMIC DNA]</scope>
    <source>
        <strain evidence="6 7">XZZS9</strain>
    </source>
</reference>
<keyword evidence="3" id="KW-0547">Nucleotide-binding</keyword>
<dbReference type="Proteomes" id="UP000766336">
    <property type="component" value="Unassembled WGS sequence"/>
</dbReference>
<proteinExistence type="inferred from homology"/>
<keyword evidence="7" id="KW-1185">Reference proteome</keyword>
<accession>A0ABS5QJN6</accession>